<protein>
    <recommendedName>
        <fullName evidence="5">RRM domain-containing protein</fullName>
    </recommendedName>
</protein>
<feature type="repeat" description="PPR" evidence="3">
    <location>
        <begin position="594"/>
        <end position="628"/>
    </location>
</feature>
<dbReference type="InterPro" id="IPR000504">
    <property type="entry name" value="RRM_dom"/>
</dbReference>
<name>A0ABP0TC50_9BRYO</name>
<dbReference type="PANTHER" id="PTHR47931:SF2">
    <property type="entry name" value="OS01G0228400 PROTEIN"/>
    <property type="match status" value="1"/>
</dbReference>
<keyword evidence="7" id="KW-1185">Reference proteome</keyword>
<dbReference type="InterPro" id="IPR033443">
    <property type="entry name" value="PROP1-like_PPR_dom"/>
</dbReference>
<dbReference type="EMBL" id="OZ019893">
    <property type="protein sequence ID" value="CAK9192169.1"/>
    <property type="molecule type" value="Genomic_DNA"/>
</dbReference>
<feature type="repeat" description="PPR" evidence="3">
    <location>
        <begin position="804"/>
        <end position="838"/>
    </location>
</feature>
<dbReference type="InterPro" id="IPR002885">
    <property type="entry name" value="PPR_rpt"/>
</dbReference>
<dbReference type="SUPFAM" id="SSF81901">
    <property type="entry name" value="HCP-like"/>
    <property type="match status" value="1"/>
</dbReference>
<dbReference type="Gene3D" id="3.30.70.330">
    <property type="match status" value="1"/>
</dbReference>
<dbReference type="Pfam" id="PF12854">
    <property type="entry name" value="PPR_1"/>
    <property type="match status" value="1"/>
</dbReference>
<evidence type="ECO:0000313" key="7">
    <source>
        <dbReference type="Proteomes" id="UP001497512"/>
    </source>
</evidence>
<dbReference type="PROSITE" id="PS51375">
    <property type="entry name" value="PPR"/>
    <property type="match status" value="14"/>
</dbReference>
<accession>A0ABP0TC50</accession>
<feature type="repeat" description="PPR" evidence="3">
    <location>
        <begin position="734"/>
        <end position="768"/>
    </location>
</feature>
<feature type="repeat" description="PPR" evidence="3">
    <location>
        <begin position="769"/>
        <end position="803"/>
    </location>
</feature>
<feature type="repeat" description="PPR" evidence="3">
    <location>
        <begin position="382"/>
        <end position="416"/>
    </location>
</feature>
<evidence type="ECO:0000256" key="3">
    <source>
        <dbReference type="PROSITE-ProRule" id="PRU00708"/>
    </source>
</evidence>
<dbReference type="Proteomes" id="UP001497512">
    <property type="component" value="Chromosome 1"/>
</dbReference>
<feature type="region of interest" description="Disordered" evidence="4">
    <location>
        <begin position="938"/>
        <end position="958"/>
    </location>
</feature>
<proteinExistence type="predicted"/>
<feature type="repeat" description="PPR" evidence="3">
    <location>
        <begin position="489"/>
        <end position="523"/>
    </location>
</feature>
<feature type="repeat" description="PPR" evidence="3">
    <location>
        <begin position="312"/>
        <end position="346"/>
    </location>
</feature>
<feature type="repeat" description="PPR" evidence="3">
    <location>
        <begin position="559"/>
        <end position="593"/>
    </location>
</feature>
<keyword evidence="2" id="KW-0694">RNA-binding</keyword>
<feature type="repeat" description="PPR" evidence="3">
    <location>
        <begin position="629"/>
        <end position="663"/>
    </location>
</feature>
<evidence type="ECO:0000256" key="4">
    <source>
        <dbReference type="SAM" id="MobiDB-lite"/>
    </source>
</evidence>
<gene>
    <name evidence="6" type="ORF">CSSPTR1EN2_LOCUS1756</name>
</gene>
<keyword evidence="1" id="KW-0677">Repeat</keyword>
<feature type="compositionally biased region" description="Acidic residues" evidence="4">
    <location>
        <begin position="947"/>
        <end position="958"/>
    </location>
</feature>
<dbReference type="Pfam" id="PF01535">
    <property type="entry name" value="PPR"/>
    <property type="match status" value="2"/>
</dbReference>
<dbReference type="Pfam" id="PF13041">
    <property type="entry name" value="PPR_2"/>
    <property type="match status" value="4"/>
</dbReference>
<evidence type="ECO:0000313" key="6">
    <source>
        <dbReference type="EMBL" id="CAK9192169.1"/>
    </source>
</evidence>
<feature type="repeat" description="PPR" evidence="3">
    <location>
        <begin position="699"/>
        <end position="733"/>
    </location>
</feature>
<feature type="repeat" description="PPR" evidence="3">
    <location>
        <begin position="417"/>
        <end position="451"/>
    </location>
</feature>
<reference evidence="6 7" key="1">
    <citation type="submission" date="2024-02" db="EMBL/GenBank/DDBJ databases">
        <authorList>
            <consortium name="ELIXIR-Norway"/>
            <consortium name="Elixir Norway"/>
        </authorList>
    </citation>
    <scope>NUCLEOTIDE SEQUENCE [LARGE SCALE GENOMIC DNA]</scope>
</reference>
<dbReference type="SUPFAM" id="SSF54928">
    <property type="entry name" value="RNA-binding domain, RBD"/>
    <property type="match status" value="1"/>
</dbReference>
<evidence type="ECO:0000259" key="5">
    <source>
        <dbReference type="PROSITE" id="PS50102"/>
    </source>
</evidence>
<dbReference type="Gene3D" id="1.25.40.10">
    <property type="entry name" value="Tetratricopeptide repeat domain"/>
    <property type="match status" value="4"/>
</dbReference>
<dbReference type="InterPro" id="IPR011990">
    <property type="entry name" value="TPR-like_helical_dom_sf"/>
</dbReference>
<dbReference type="PROSITE" id="PS50102">
    <property type="entry name" value="RRM"/>
    <property type="match status" value="1"/>
</dbReference>
<dbReference type="NCBIfam" id="TIGR00756">
    <property type="entry name" value="PPR"/>
    <property type="match status" value="15"/>
</dbReference>
<dbReference type="PANTHER" id="PTHR47931">
    <property type="entry name" value="OS01G0228400 PROTEIN"/>
    <property type="match status" value="1"/>
</dbReference>
<feature type="repeat" description="PPR" evidence="3">
    <location>
        <begin position="524"/>
        <end position="558"/>
    </location>
</feature>
<feature type="domain" description="RRM" evidence="5">
    <location>
        <begin position="169"/>
        <end position="250"/>
    </location>
</feature>
<dbReference type="CDD" id="cd00590">
    <property type="entry name" value="RRM_SF"/>
    <property type="match status" value="1"/>
</dbReference>
<evidence type="ECO:0000256" key="2">
    <source>
        <dbReference type="PROSITE-ProRule" id="PRU00176"/>
    </source>
</evidence>
<dbReference type="InterPro" id="IPR035979">
    <property type="entry name" value="RBD_domain_sf"/>
</dbReference>
<organism evidence="6 7">
    <name type="scientific">Sphagnum troendelagicum</name>
    <dbReference type="NCBI Taxonomy" id="128251"/>
    <lineage>
        <taxon>Eukaryota</taxon>
        <taxon>Viridiplantae</taxon>
        <taxon>Streptophyta</taxon>
        <taxon>Embryophyta</taxon>
        <taxon>Bryophyta</taxon>
        <taxon>Sphagnophytina</taxon>
        <taxon>Sphagnopsida</taxon>
        <taxon>Sphagnales</taxon>
        <taxon>Sphagnaceae</taxon>
        <taxon>Sphagnum</taxon>
    </lineage>
</organism>
<dbReference type="Pfam" id="PF00076">
    <property type="entry name" value="RRM_1"/>
    <property type="match status" value="1"/>
</dbReference>
<evidence type="ECO:0000256" key="1">
    <source>
        <dbReference type="ARBA" id="ARBA00022737"/>
    </source>
</evidence>
<feature type="repeat" description="PPR" evidence="3">
    <location>
        <begin position="347"/>
        <end position="381"/>
    </location>
</feature>
<dbReference type="Pfam" id="PF17177">
    <property type="entry name" value="PPR_long"/>
    <property type="match status" value="1"/>
</dbReference>
<feature type="repeat" description="PPR" evidence="3">
    <location>
        <begin position="664"/>
        <end position="698"/>
    </location>
</feature>
<dbReference type="SMART" id="SM00360">
    <property type="entry name" value="RRM"/>
    <property type="match status" value="1"/>
</dbReference>
<sequence length="958" mass="106429">MGYHLVYPPIDSGSGIRCSASTPSFPAGFWCNKHWDVQAGSGFCVRFPEGQETAATSSSSCRRVNHSVRCDATPPPPPSLSSGTGVLQQLQGRQLQPCFSSSSNSYPVSFSSKPIQGFSSPHGLIGRNSSSSFSMLQESALVSTETEAGADDVTTPLALTGSYPEGELGKIFVGNLPYHIKNEAVRSFFTQFGPVRDVICIRSYTDPEKNRGFCFVFFGGPDPNAAAMRAAEFDGVEFHGNPLRVKLDDGRRERERREERERWVKSGGDREFRSEWHQEREEASSRFRRVIEFGPHDTRNVVAAFGKIEKPKRGDYALLVNYYGKKGDKHSARSMFERMRATGIDPNVHVYTNLVHAYAMAQDMRGATACVEEMEAEGVAPNPATHSVLISGFAKLGNAEAAEHWFQRAKNKGWAPNAVLYHNIINAYCKAGDMGKAEALVAEMEAEGLEAILGLYNTMMDGYAQCHDESKCLHVFHKLQASKYGMTPTIVTYGCLLHLYTKLGKMTKALEVSKEMEAQGIAHNQKTFSMIMAGYVQLGDTGNAFSVFEDMANAGIKPDVVTYNILVNAFCRNRQMDRAMQLLVRMREGGNVPTFQTYTTIIDGFMKIGDVPMALEIVHDMKMGGCRPTAATYNVVMNGLMRDGQMERAASIIDEMVLAGVVPNERSYTTLMEGYARVGEIGKSFQYFNRIKDEGLNVDVISYGSLLKACCKAGRMQNAIAVTKEMTSAGFPMNNFIYNILLDGWAQRGDMWEASDIMQQMRQQGFAPDIHSYTSFVNACCKAGDMQKAMETMEQMKQMGVQPNLRTYTTLIHGWASASYPEKALACYDEMKAAGLKPDKALFHCIMTSLLSRAAVARETVFDGVLRVTSEMVDLGICVDLATVRHWQKYLVKAERWSGDLTEAVERIFPPDWNPELEVRRKEDAAVSLEDSHIVDTQQEGHLQEEWVSEEDEASMVN</sequence>
<dbReference type="InterPro" id="IPR012677">
    <property type="entry name" value="Nucleotide-bd_a/b_plait_sf"/>
</dbReference>